<name>A0A2K4Z9N8_BACSU</name>
<reference evidence="2" key="6">
    <citation type="journal article" date="2018" name="Microb. Biotechnol.">
        <title>Bacillus subtilis, the model Gram-positive bacterium: 20 years of annotation refinement.</title>
        <authorList>
            <person name="Borriss R."/>
            <person name="Danchin A."/>
            <person name="Harwood C.R."/>
            <person name="Medigue C."/>
            <person name="Rocha E.P.C."/>
            <person name="Sekowska A."/>
            <person name="Vallenet D."/>
        </authorList>
    </citation>
    <scope>NUCLEOTIDE SEQUENCE</scope>
    <source>
        <strain evidence="2">168</strain>
    </source>
</reference>
<reference evidence="2 3" key="1">
    <citation type="journal article" date="1997" name="Nature">
        <title>The complete genome sequence of the Gram-positive bacterium Bacillus subtilis.</title>
        <authorList>
            <person name="Kunst F."/>
            <person name="Ogasawara N."/>
            <person name="Moszer I."/>
            <person name="Albertini A.M."/>
            <person name="Alloni G."/>
            <person name="Azevedo V."/>
            <person name="Bertero M.G."/>
            <person name="Bessieres P."/>
            <person name="Bolotin A."/>
            <person name="Borchert S."/>
            <person name="Borriss R."/>
            <person name="Boursier L."/>
            <person name="Brans A."/>
            <person name="Braun M."/>
            <person name="Brignell S.C."/>
            <person name="Bron S."/>
            <person name="Brouillet S."/>
            <person name="Bruschi C.V."/>
            <person name="Caldwell B."/>
            <person name="Capuano V."/>
            <person name="Carter N.M."/>
            <person name="Choi S.K."/>
            <person name="Codani J.J."/>
            <person name="Connerton I.F."/>
            <person name="Cummings N.J."/>
            <person name="Daniel R.A."/>
            <person name="Denizot F."/>
            <person name="Devine K.M."/>
            <person name="Dusterhoft A."/>
            <person name="Ehrlich S.D."/>
            <person name="Emmerson P.T."/>
            <person name="Entian K.D."/>
            <person name="Errington J."/>
            <person name="Fabret C."/>
            <person name="Ferrari E."/>
            <person name="Foulger D."/>
            <person name="Fritz C."/>
            <person name="Fujita M."/>
            <person name="Fujita Y."/>
            <person name="Fuma S."/>
            <person name="Galizzi A."/>
            <person name="Galleron N."/>
            <person name="Ghim S.Y."/>
            <person name="Glaser P."/>
            <person name="Goffeau A."/>
            <person name="Golightly E.J."/>
            <person name="Grandi G."/>
            <person name="Guiseppi G."/>
            <person name="Guy B.J."/>
            <person name="Haga K."/>
            <person name="Haiech J."/>
            <person name="Harwood C.R."/>
            <person name="Henaut A."/>
            <person name="Hilbert H."/>
            <person name="Holsappel S."/>
            <person name="Hosono S."/>
            <person name="Hullo M.F."/>
            <person name="Itaya M."/>
            <person name="Jones L."/>
            <person name="Joris B."/>
            <person name="Karamata D."/>
            <person name="Kasahara Y."/>
            <person name="Klaerr-Blanchard M."/>
            <person name="Klein C."/>
            <person name="Kobayashi Y."/>
            <person name="Koetter P."/>
            <person name="Koningstein G."/>
            <person name="Krogh S."/>
            <person name="Kumano M."/>
            <person name="Kurita K."/>
            <person name="Lapidus A."/>
            <person name="Lardinois S."/>
            <person name="Lauber J."/>
            <person name="Lazarevic V."/>
            <person name="Lee S.M."/>
            <person name="Levine A."/>
            <person name="Liu H."/>
            <person name="Masuda S."/>
            <person name="Mauel C."/>
            <person name="Medigue C."/>
            <person name="Medina N."/>
            <person name="Mellado R.P."/>
            <person name="Mizuno M."/>
            <person name="Moestl D."/>
            <person name="Nakai S."/>
            <person name="Noback M."/>
            <person name="Noone D."/>
            <person name="O'Reilly M."/>
            <person name="Ogawa K."/>
            <person name="Ogiwara A."/>
            <person name="Oudega B."/>
            <person name="Park S.H."/>
            <person name="Parro V."/>
            <person name="Pohl T.M."/>
            <person name="Portetelle D."/>
            <person name="Porwollik S."/>
            <person name="Prescott A.M."/>
            <person name="Presecan E."/>
            <person name="Pujic P."/>
            <person name="Purnelle B."/>
            <person name="Rapoport G."/>
            <person name="Rey M."/>
            <person name="Reynolds S."/>
            <person name="Rieger M."/>
            <person name="Rivolta C."/>
            <person name="Rocha E."/>
            <person name="Roche B."/>
            <person name="Rose M."/>
            <person name="Sadaie Y."/>
            <person name="Sato T."/>
            <person name="Scanlan E."/>
            <person name="Schleich S."/>
            <person name="Schroeter R."/>
            <person name="Scoffone F."/>
            <person name="Sekiguchi J."/>
            <person name="Sekowska A."/>
            <person name="Seror S.J."/>
            <person name="Serror P."/>
            <person name="Shin B.S."/>
            <person name="Soldo B."/>
            <person name="Sorokin A."/>
            <person name="Tacconi E."/>
            <person name="Takagi T."/>
            <person name="Takahashi H."/>
            <person name="Takemaru K."/>
            <person name="Takeuchi M."/>
            <person name="Tamakoshi A."/>
            <person name="Tanaka T."/>
            <person name="Terpstra P."/>
            <person name="Tognoni A."/>
            <person name="Tosato V."/>
            <person name="Uchiyama S."/>
            <person name="Vandenbol M."/>
            <person name="Vannier F."/>
            <person name="Vassarotti A."/>
            <person name="Viari A."/>
            <person name="Wambutt R."/>
            <person name="Wedler E."/>
            <person name="Wedler H."/>
            <person name="Weitzenegger T."/>
            <person name="Winters P."/>
            <person name="Wipat A."/>
            <person name="Yamamoto H."/>
            <person name="Yamane K."/>
            <person name="Yasumoto K."/>
            <person name="Yata K."/>
            <person name="Yoshida K."/>
            <person name="Yoshikawa H.F."/>
            <person name="Zumstein E."/>
            <person name="Yoshikawa H."/>
            <person name="Danchin A."/>
        </authorList>
    </citation>
    <scope>NUCLEOTIDE SEQUENCE [LARGE SCALE GENOMIC DNA]</scope>
    <source>
        <strain evidence="2 3">168</strain>
    </source>
</reference>
<dbReference type="EMBL" id="AL009126">
    <property type="protein sequence ID" value="SOX90598.1"/>
    <property type="molecule type" value="Genomic_DNA"/>
</dbReference>
<dbReference type="GeneID" id="37862961"/>
<dbReference type="AlphaFoldDB" id="A0A2K4Z9N8"/>
<protein>
    <submittedName>
        <fullName evidence="2">Uncharacterized protein</fullName>
    </submittedName>
</protein>
<proteinExistence type="predicted"/>
<dbReference type="EMBL" id="CP052842">
    <property type="protein sequence ID" value="QJP90253.1"/>
    <property type="molecule type" value="Genomic_DNA"/>
</dbReference>
<evidence type="ECO:0000313" key="1">
    <source>
        <dbReference type="EMBL" id="QJP90253.1"/>
    </source>
</evidence>
<evidence type="ECO:0000313" key="3">
    <source>
        <dbReference type="Proteomes" id="UP000001570"/>
    </source>
</evidence>
<reference evidence="2" key="8">
    <citation type="journal article" date="2023" name="Microb. Biotechnol.">
        <title>A model industrial workhorse: Bacillus subtilis strain 168 and its genome after a quarter of a century.</title>
        <authorList>
            <person name="Bremer E."/>
            <person name="Calteau A."/>
            <person name="Danchin A."/>
            <person name="Harwood C."/>
            <person name="Helmann J.D."/>
            <person name="Medigue C."/>
            <person name="Palsson B.O."/>
            <person name="Sekowska A."/>
            <person name="Vallenet D."/>
            <person name="Zuniga A."/>
            <person name="Zuniga C."/>
        </authorList>
    </citation>
    <scope>NUCLEOTIDE SEQUENCE</scope>
    <source>
        <strain evidence="2">168</strain>
    </source>
</reference>
<reference evidence="2" key="5">
    <citation type="submission" date="2013-01" db="EMBL/GenBank/DDBJ databases">
        <authorList>
            <consortium name="AMAbiotics and Genoscope"/>
            <person name="Genoscope - C.E.A."/>
        </authorList>
    </citation>
    <scope>NUCLEOTIDE SEQUENCE</scope>
    <source>
        <strain evidence="2">168</strain>
    </source>
</reference>
<gene>
    <name evidence="2" type="ORF">BSU_35678</name>
    <name evidence="1" type="ORF">HIR78_20510</name>
</gene>
<organism evidence="2 3">
    <name type="scientific">Bacillus subtilis (strain 168)</name>
    <dbReference type="NCBI Taxonomy" id="224308"/>
    <lineage>
        <taxon>Bacteria</taxon>
        <taxon>Bacillati</taxon>
        <taxon>Bacillota</taxon>
        <taxon>Bacilli</taxon>
        <taxon>Bacillales</taxon>
        <taxon>Bacillaceae</taxon>
        <taxon>Bacillus</taxon>
    </lineage>
</organism>
<dbReference type="Proteomes" id="UP000001570">
    <property type="component" value="Chromosome"/>
</dbReference>
<dbReference type="RefSeq" id="YP_009514004.1">
    <property type="nucleotide sequence ID" value="NC_000964.3"/>
</dbReference>
<reference evidence="2" key="3">
    <citation type="submission" date="2009-01" db="EMBL/GenBank/DDBJ databases">
        <authorList>
            <consortium name="Institut Pasteur and Genoscope"/>
            <person name="Genoscope - C.E.A."/>
        </authorList>
    </citation>
    <scope>NUCLEOTIDE SEQUENCE</scope>
    <source>
        <strain evidence="2">168</strain>
    </source>
</reference>
<keyword evidence="3" id="KW-1185">Reference proteome</keyword>
<sequence length="72" mass="7920">MATILIPLTTLLDLSRIVGLIENHGIKPASIQTIKGTSPIPVMTSLLLRIPNTNQYAIIRIRGFKTCHNTPK</sequence>
<reference evidence="1" key="7">
    <citation type="submission" date="2020-04" db="EMBL/GenBank/DDBJ databases">
        <title>Phage recombination drives evolution of spore-forming Bacilli.</title>
        <authorList>
            <person name="Dragos A."/>
            <person name="Kovacs A.T."/>
        </authorList>
    </citation>
    <scope>NUCLEOTIDE SEQUENCE</scope>
    <source>
        <strain evidence="1">168</strain>
    </source>
</reference>
<dbReference type="EnsemblBacteria" id="SOX90598">
    <property type="protein sequence ID" value="SOX90598"/>
    <property type="gene ID" value="BSU_35678"/>
</dbReference>
<dbReference type="OrthoDB" id="9886613at2"/>
<dbReference type="RefSeq" id="WP_119123078.1">
    <property type="nucleotide sequence ID" value="NC_000964.3"/>
</dbReference>
<accession>A0A2K4Z9N8</accession>
<reference evidence="2" key="2">
    <citation type="journal article" date="2009" name="Microbiology">
        <title>From a consortium sequence to a unified sequence: the Bacillus subtilis 168 reference genome a decade later.</title>
        <authorList>
            <person name="Barbe V."/>
            <person name="Cruveiller S."/>
            <person name="Kunst F."/>
            <person name="Lenoble P."/>
            <person name="Meurice G."/>
            <person name="Sekowska A."/>
            <person name="Vallenet D."/>
            <person name="Wang T."/>
            <person name="Moszer I."/>
            <person name="Medigue C."/>
            <person name="Danchin A."/>
        </authorList>
    </citation>
    <scope>NUCLEOTIDE SEQUENCE</scope>
    <source>
        <strain evidence="2">168</strain>
    </source>
</reference>
<reference evidence="2" key="4">
    <citation type="journal article" date="2013" name="Microbiology">
        <title>An updated metabolic view of the Bacillus subtilis 168 genome.</title>
        <authorList>
            <person name="Belda E."/>
            <person name="Sekowska A."/>
            <person name="Le Fevre F."/>
            <person name="Mornico D."/>
            <person name="Morgat A."/>
            <person name="Ouzounis C."/>
            <person name="Vallenet D."/>
            <person name="Medigue C."/>
            <person name="Danchin A."/>
        </authorList>
    </citation>
    <scope>NUCLEOTIDE SEQUENCE</scope>
    <source>
        <strain evidence="2">168</strain>
    </source>
</reference>
<evidence type="ECO:0000313" key="2">
    <source>
        <dbReference type="EMBL" id="SOX90598.1"/>
    </source>
</evidence>